<keyword evidence="1" id="KW-1133">Transmembrane helix</keyword>
<organism evidence="2 3">
    <name type="scientific">Actinoplanes teichomyceticus</name>
    <dbReference type="NCBI Taxonomy" id="1867"/>
    <lineage>
        <taxon>Bacteria</taxon>
        <taxon>Bacillati</taxon>
        <taxon>Actinomycetota</taxon>
        <taxon>Actinomycetes</taxon>
        <taxon>Micromonosporales</taxon>
        <taxon>Micromonosporaceae</taxon>
        <taxon>Actinoplanes</taxon>
    </lineage>
</organism>
<keyword evidence="1" id="KW-0812">Transmembrane</keyword>
<protein>
    <submittedName>
        <fullName evidence="2">Uncharacterized protein</fullName>
    </submittedName>
</protein>
<evidence type="ECO:0000313" key="2">
    <source>
        <dbReference type="EMBL" id="TWG26599.1"/>
    </source>
</evidence>
<evidence type="ECO:0000313" key="3">
    <source>
        <dbReference type="Proteomes" id="UP000320239"/>
    </source>
</evidence>
<sequence>MDAGIIGPVLLGLLGIAVLYRVIRLAVAHGIADAEDRRRRETGREH</sequence>
<dbReference type="RefSeq" id="WP_164465805.1">
    <property type="nucleotide sequence ID" value="NZ_BOMX01000165.1"/>
</dbReference>
<keyword evidence="1" id="KW-0472">Membrane</keyword>
<keyword evidence="3" id="KW-1185">Reference proteome</keyword>
<gene>
    <name evidence="2" type="ORF">FHX34_1011587</name>
</gene>
<name>A0A561WRW5_ACTTI</name>
<proteinExistence type="predicted"/>
<dbReference type="AlphaFoldDB" id="A0A561WRW5"/>
<dbReference type="EMBL" id="VIWY01000001">
    <property type="protein sequence ID" value="TWG26599.1"/>
    <property type="molecule type" value="Genomic_DNA"/>
</dbReference>
<dbReference type="Proteomes" id="UP000320239">
    <property type="component" value="Unassembled WGS sequence"/>
</dbReference>
<reference evidence="2 3" key="1">
    <citation type="submission" date="2019-06" db="EMBL/GenBank/DDBJ databases">
        <title>Sequencing the genomes of 1000 actinobacteria strains.</title>
        <authorList>
            <person name="Klenk H.-P."/>
        </authorList>
    </citation>
    <scope>NUCLEOTIDE SEQUENCE [LARGE SCALE GENOMIC DNA]</scope>
    <source>
        <strain evidence="2 3">DSM 43866</strain>
    </source>
</reference>
<accession>A0A561WRW5</accession>
<evidence type="ECO:0000256" key="1">
    <source>
        <dbReference type="SAM" id="Phobius"/>
    </source>
</evidence>
<feature type="transmembrane region" description="Helical" evidence="1">
    <location>
        <begin position="6"/>
        <end position="23"/>
    </location>
</feature>
<comment type="caution">
    <text evidence="2">The sequence shown here is derived from an EMBL/GenBank/DDBJ whole genome shotgun (WGS) entry which is preliminary data.</text>
</comment>